<feature type="non-terminal residue" evidence="4">
    <location>
        <position position="81"/>
    </location>
</feature>
<dbReference type="AlphaFoldDB" id="A0A929MYM3"/>
<dbReference type="PANTHER" id="PTHR43391:SF14">
    <property type="entry name" value="DEHYDROGENASE_REDUCTASE SDR FAMILY PROTEIN 7-LIKE"/>
    <property type="match status" value="1"/>
</dbReference>
<sequence length="81" mass="8518">MEPRVILITGASSGIGRAAARTLARKGHIVYGAARRLGRIEALVADGVRPVELDITDEGACRVAVGRVLAEQGRVDVLVNN</sequence>
<dbReference type="SUPFAM" id="SSF51735">
    <property type="entry name" value="NAD(P)-binding Rossmann-fold domains"/>
    <property type="match status" value="1"/>
</dbReference>
<dbReference type="PRINTS" id="PR00081">
    <property type="entry name" value="GDHRDH"/>
</dbReference>
<dbReference type="InterPro" id="IPR036291">
    <property type="entry name" value="NAD(P)-bd_dom_sf"/>
</dbReference>
<dbReference type="Gene3D" id="3.40.50.720">
    <property type="entry name" value="NAD(P)-binding Rossmann-like Domain"/>
    <property type="match status" value="1"/>
</dbReference>
<dbReference type="InterPro" id="IPR002347">
    <property type="entry name" value="SDR_fam"/>
</dbReference>
<comment type="caution">
    <text evidence="4">The sequence shown here is derived from an EMBL/GenBank/DDBJ whole genome shotgun (WGS) entry which is preliminary data.</text>
</comment>
<reference evidence="4" key="1">
    <citation type="submission" date="2020-04" db="EMBL/GenBank/DDBJ databases">
        <title>Deep metagenomics examines the oral microbiome during advanced dental caries in children, revealing novel taxa and co-occurrences with host molecules.</title>
        <authorList>
            <person name="Baker J.L."/>
            <person name="Morton J.T."/>
            <person name="Dinis M."/>
            <person name="Alvarez R."/>
            <person name="Tran N.C."/>
            <person name="Knight R."/>
            <person name="Edlund A."/>
        </authorList>
    </citation>
    <scope>NUCLEOTIDE SEQUENCE</scope>
    <source>
        <strain evidence="4">JCVI_32_bin.64</strain>
    </source>
</reference>
<protein>
    <submittedName>
        <fullName evidence="4">SDR family NAD(P)-dependent oxidoreductase</fullName>
    </submittedName>
</protein>
<organism evidence="4 5">
    <name type="scientific">Schaalia georgiae</name>
    <dbReference type="NCBI Taxonomy" id="52768"/>
    <lineage>
        <taxon>Bacteria</taxon>
        <taxon>Bacillati</taxon>
        <taxon>Actinomycetota</taxon>
        <taxon>Actinomycetes</taxon>
        <taxon>Actinomycetales</taxon>
        <taxon>Actinomycetaceae</taxon>
        <taxon>Schaalia</taxon>
    </lineage>
</organism>
<evidence type="ECO:0000313" key="5">
    <source>
        <dbReference type="Proteomes" id="UP000718630"/>
    </source>
</evidence>
<proteinExistence type="inferred from homology"/>
<name>A0A929MYM3_9ACTO</name>
<dbReference type="Proteomes" id="UP000718630">
    <property type="component" value="Unassembled WGS sequence"/>
</dbReference>
<dbReference type="EMBL" id="JABZFZ010000107">
    <property type="protein sequence ID" value="MBF0939837.1"/>
    <property type="molecule type" value="Genomic_DNA"/>
</dbReference>
<dbReference type="GO" id="GO:0016491">
    <property type="term" value="F:oxidoreductase activity"/>
    <property type="evidence" value="ECO:0007669"/>
    <property type="project" value="UniProtKB-KW"/>
</dbReference>
<accession>A0A929MYM3</accession>
<evidence type="ECO:0000256" key="2">
    <source>
        <dbReference type="ARBA" id="ARBA00022857"/>
    </source>
</evidence>
<evidence type="ECO:0000313" key="4">
    <source>
        <dbReference type="EMBL" id="MBF0939837.1"/>
    </source>
</evidence>
<evidence type="ECO:0000256" key="3">
    <source>
        <dbReference type="ARBA" id="ARBA00023002"/>
    </source>
</evidence>
<evidence type="ECO:0000256" key="1">
    <source>
        <dbReference type="ARBA" id="ARBA00006484"/>
    </source>
</evidence>
<keyword evidence="2" id="KW-0521">NADP</keyword>
<dbReference type="Pfam" id="PF00106">
    <property type="entry name" value="adh_short"/>
    <property type="match status" value="1"/>
</dbReference>
<dbReference type="PANTHER" id="PTHR43391">
    <property type="entry name" value="RETINOL DEHYDROGENASE-RELATED"/>
    <property type="match status" value="1"/>
</dbReference>
<keyword evidence="3" id="KW-0560">Oxidoreductase</keyword>
<gene>
    <name evidence="4" type="ORF">HXK03_03035</name>
</gene>
<comment type="similarity">
    <text evidence="1">Belongs to the short-chain dehydrogenases/reductases (SDR) family.</text>
</comment>